<dbReference type="EMBL" id="CAJOBC010001671">
    <property type="protein sequence ID" value="CAF3692175.1"/>
    <property type="molecule type" value="Genomic_DNA"/>
</dbReference>
<dbReference type="SMART" id="SM00389">
    <property type="entry name" value="HOX"/>
    <property type="match status" value="1"/>
</dbReference>
<keyword evidence="15" id="KW-1185">Reference proteome</keyword>
<feature type="region of interest" description="Disordered" evidence="9">
    <location>
        <begin position="348"/>
        <end position="367"/>
    </location>
</feature>
<feature type="compositionally biased region" description="Low complexity" evidence="9">
    <location>
        <begin position="214"/>
        <end position="228"/>
    </location>
</feature>
<proteinExistence type="inferred from homology"/>
<dbReference type="EMBL" id="CAJNOK010002866">
    <property type="protein sequence ID" value="CAF0878134.1"/>
    <property type="molecule type" value="Genomic_DNA"/>
</dbReference>
<evidence type="ECO:0000256" key="6">
    <source>
        <dbReference type="ARBA" id="ARBA00038449"/>
    </source>
</evidence>
<evidence type="ECO:0000256" key="4">
    <source>
        <dbReference type="ARBA" id="ARBA00023155"/>
    </source>
</evidence>
<dbReference type="InterPro" id="IPR017970">
    <property type="entry name" value="Homeobox_CS"/>
</dbReference>
<evidence type="ECO:0000256" key="8">
    <source>
        <dbReference type="RuleBase" id="RU000682"/>
    </source>
</evidence>
<dbReference type="Proteomes" id="UP000663829">
    <property type="component" value="Unassembled WGS sequence"/>
</dbReference>
<evidence type="ECO:0000256" key="7">
    <source>
        <dbReference type="PROSITE-ProRule" id="PRU00108"/>
    </source>
</evidence>
<dbReference type="InterPro" id="IPR001356">
    <property type="entry name" value="HD"/>
</dbReference>
<dbReference type="GO" id="GO:0005634">
    <property type="term" value="C:nucleus"/>
    <property type="evidence" value="ECO:0007669"/>
    <property type="project" value="UniProtKB-SubCell"/>
</dbReference>
<feature type="compositionally biased region" description="Low complexity" evidence="9">
    <location>
        <begin position="292"/>
        <end position="310"/>
    </location>
</feature>
<keyword evidence="3 7" id="KW-0238">DNA-binding</keyword>
<dbReference type="GO" id="GO:0000981">
    <property type="term" value="F:DNA-binding transcription factor activity, RNA polymerase II-specific"/>
    <property type="evidence" value="ECO:0007669"/>
    <property type="project" value="InterPro"/>
</dbReference>
<keyword evidence="2" id="KW-0217">Developmental protein</keyword>
<dbReference type="FunFam" id="1.10.10.60:FF:000256">
    <property type="entry name" value="Even-skipped homeobox 1"/>
    <property type="match status" value="1"/>
</dbReference>
<evidence type="ECO:0000313" key="13">
    <source>
        <dbReference type="EMBL" id="CAF3662233.1"/>
    </source>
</evidence>
<dbReference type="Proteomes" id="UP000677228">
    <property type="component" value="Unassembled WGS sequence"/>
</dbReference>
<comment type="caution">
    <text evidence="12">The sequence shown here is derived from an EMBL/GenBank/DDBJ whole genome shotgun (WGS) entry which is preliminary data.</text>
</comment>
<feature type="compositionally biased region" description="Acidic residues" evidence="9">
    <location>
        <begin position="34"/>
        <end position="53"/>
    </location>
</feature>
<keyword evidence="5 7" id="KW-0539">Nucleus</keyword>
<keyword evidence="4 7" id="KW-0371">Homeobox</keyword>
<dbReference type="PANTHER" id="PTHR46294">
    <property type="entry name" value="SEGMENTATION PROTEIN EVEN-SKIPPED"/>
    <property type="match status" value="1"/>
</dbReference>
<dbReference type="InterPro" id="IPR009057">
    <property type="entry name" value="Homeodomain-like_sf"/>
</dbReference>
<organism evidence="12 15">
    <name type="scientific">Didymodactylos carnosus</name>
    <dbReference type="NCBI Taxonomy" id="1234261"/>
    <lineage>
        <taxon>Eukaryota</taxon>
        <taxon>Metazoa</taxon>
        <taxon>Spiralia</taxon>
        <taxon>Gnathifera</taxon>
        <taxon>Rotifera</taxon>
        <taxon>Eurotatoria</taxon>
        <taxon>Bdelloidea</taxon>
        <taxon>Philodinida</taxon>
        <taxon>Philodinidae</taxon>
        <taxon>Didymodactylos</taxon>
    </lineage>
</organism>
<dbReference type="Pfam" id="PF00046">
    <property type="entry name" value="Homeodomain"/>
    <property type="match status" value="1"/>
</dbReference>
<feature type="compositionally biased region" description="Polar residues" evidence="9">
    <location>
        <begin position="348"/>
        <end position="359"/>
    </location>
</feature>
<dbReference type="InterPro" id="IPR020479">
    <property type="entry name" value="HD_metazoa"/>
</dbReference>
<dbReference type="Proteomes" id="UP000681722">
    <property type="component" value="Unassembled WGS sequence"/>
</dbReference>
<dbReference type="PROSITE" id="PS00027">
    <property type="entry name" value="HOMEOBOX_1"/>
    <property type="match status" value="1"/>
</dbReference>
<evidence type="ECO:0000256" key="9">
    <source>
        <dbReference type="SAM" id="MobiDB-lite"/>
    </source>
</evidence>
<reference evidence="12" key="1">
    <citation type="submission" date="2021-02" db="EMBL/GenBank/DDBJ databases">
        <authorList>
            <person name="Nowell W R."/>
        </authorList>
    </citation>
    <scope>NUCLEOTIDE SEQUENCE</scope>
</reference>
<evidence type="ECO:0000313" key="14">
    <source>
        <dbReference type="EMBL" id="CAF3692175.1"/>
    </source>
</evidence>
<evidence type="ECO:0000259" key="10">
    <source>
        <dbReference type="PROSITE" id="PS50071"/>
    </source>
</evidence>
<dbReference type="InterPro" id="IPR052002">
    <property type="entry name" value="Even-skipped_HD"/>
</dbReference>
<dbReference type="AlphaFoldDB" id="A0A814A9H5"/>
<protein>
    <recommendedName>
        <fullName evidence="10">Homeobox domain-containing protein</fullName>
    </recommendedName>
</protein>
<feature type="domain" description="Homeobox" evidence="10">
    <location>
        <begin position="88"/>
        <end position="148"/>
    </location>
</feature>
<name>A0A814A9H5_9BILA</name>
<feature type="region of interest" description="Disordered" evidence="9">
    <location>
        <begin position="214"/>
        <end position="244"/>
    </location>
</feature>
<feature type="compositionally biased region" description="Low complexity" evidence="9">
    <location>
        <begin position="54"/>
        <end position="87"/>
    </location>
</feature>
<accession>A0A814A9H5</accession>
<feature type="region of interest" description="Disordered" evidence="9">
    <location>
        <begin position="258"/>
        <end position="332"/>
    </location>
</feature>
<dbReference type="PROSITE" id="PS50071">
    <property type="entry name" value="HOMEOBOX_2"/>
    <property type="match status" value="1"/>
</dbReference>
<evidence type="ECO:0000313" key="12">
    <source>
        <dbReference type="EMBL" id="CAF0911081.1"/>
    </source>
</evidence>
<feature type="DNA-binding region" description="Homeobox" evidence="7">
    <location>
        <begin position="90"/>
        <end position="149"/>
    </location>
</feature>
<evidence type="ECO:0000256" key="5">
    <source>
        <dbReference type="ARBA" id="ARBA00023242"/>
    </source>
</evidence>
<evidence type="ECO:0000256" key="2">
    <source>
        <dbReference type="ARBA" id="ARBA00022473"/>
    </source>
</evidence>
<gene>
    <name evidence="12" type="ORF">GPM918_LOCUS9150</name>
    <name evidence="11" type="ORF">OVA965_LOCUS8477</name>
    <name evidence="14" type="ORF">SRO942_LOCUS9151</name>
    <name evidence="13" type="ORF">TMI583_LOCUS8473</name>
</gene>
<evidence type="ECO:0000313" key="11">
    <source>
        <dbReference type="EMBL" id="CAF0878134.1"/>
    </source>
</evidence>
<sequence>MLGTEHPSRHFMSIASAAAAASNRLLRLNHFNDNDDDDDNLDLNMQDDDDTDDSSSPSSTNTSTPHQVRNSNNINNNSNNNNNALNEENIRRYRTAFTREQLGRLEKEFLRENYVTRPRRCELAAELNLPEATIKVWFQNRRMKDKRQRMAFTWPGYGDPFSYFCMYAAAAANPYGATNPMAAAAAFPFSPLAAAAVGGVNNIARLASSAAALRSASQQQHQHQQQHQNVGLQLPSSDHPSFPTTAAQSLIRLNSLCSTQQTRNDNNNDTNTYLRQEHKVPEIISPTNEKISLSTSSYSCSSSPASSSKSSSHRQQQHSPTNTITTTTTKPLINFASPAMGLASAIEQSNKSSLVTTTVKSDEYRDS</sequence>
<dbReference type="PANTHER" id="PTHR46294:SF4">
    <property type="entry name" value="SEGMENTATION PROTEIN EVEN-SKIPPED"/>
    <property type="match status" value="1"/>
</dbReference>
<comment type="subcellular location">
    <subcellularLocation>
        <location evidence="1 7 8">Nucleus</location>
    </subcellularLocation>
</comment>
<dbReference type="EMBL" id="CAJNOQ010001671">
    <property type="protein sequence ID" value="CAF0911081.1"/>
    <property type="molecule type" value="Genomic_DNA"/>
</dbReference>
<dbReference type="SUPFAM" id="SSF46689">
    <property type="entry name" value="Homeodomain-like"/>
    <property type="match status" value="1"/>
</dbReference>
<feature type="compositionally biased region" description="Low complexity" evidence="9">
    <location>
        <begin position="259"/>
        <end position="272"/>
    </location>
</feature>
<dbReference type="GO" id="GO:0000978">
    <property type="term" value="F:RNA polymerase II cis-regulatory region sequence-specific DNA binding"/>
    <property type="evidence" value="ECO:0007669"/>
    <property type="project" value="TreeGrafter"/>
</dbReference>
<comment type="similarity">
    <text evidence="6">Belongs to the even-skipped homeobox family.</text>
</comment>
<dbReference type="Proteomes" id="UP000682733">
    <property type="component" value="Unassembled WGS sequence"/>
</dbReference>
<feature type="compositionally biased region" description="Polar residues" evidence="9">
    <location>
        <begin position="229"/>
        <end position="244"/>
    </location>
</feature>
<dbReference type="CDD" id="cd00086">
    <property type="entry name" value="homeodomain"/>
    <property type="match status" value="1"/>
</dbReference>
<dbReference type="OrthoDB" id="6159439at2759"/>
<dbReference type="PRINTS" id="PR00024">
    <property type="entry name" value="HOMEOBOX"/>
</dbReference>
<evidence type="ECO:0000313" key="15">
    <source>
        <dbReference type="Proteomes" id="UP000663829"/>
    </source>
</evidence>
<dbReference type="Gene3D" id="1.10.10.60">
    <property type="entry name" value="Homeodomain-like"/>
    <property type="match status" value="1"/>
</dbReference>
<evidence type="ECO:0000256" key="3">
    <source>
        <dbReference type="ARBA" id="ARBA00023125"/>
    </source>
</evidence>
<feature type="region of interest" description="Disordered" evidence="9">
    <location>
        <begin position="33"/>
        <end position="87"/>
    </location>
</feature>
<dbReference type="EMBL" id="CAJOBA010002867">
    <property type="protein sequence ID" value="CAF3662233.1"/>
    <property type="molecule type" value="Genomic_DNA"/>
</dbReference>
<evidence type="ECO:0000256" key="1">
    <source>
        <dbReference type="ARBA" id="ARBA00004123"/>
    </source>
</evidence>